<reference evidence="2 3" key="1">
    <citation type="submission" date="2024-09" db="EMBL/GenBank/DDBJ databases">
        <authorList>
            <person name="Sun Q."/>
            <person name="Mori K."/>
        </authorList>
    </citation>
    <scope>NUCLEOTIDE SEQUENCE [LARGE SCALE GENOMIC DNA]</scope>
    <source>
        <strain evidence="2 3">TISTR 1856</strain>
    </source>
</reference>
<gene>
    <name evidence="2" type="ORF">ACFFVI_04545</name>
</gene>
<dbReference type="InterPro" id="IPR015947">
    <property type="entry name" value="PUA-like_sf"/>
</dbReference>
<comment type="caution">
    <text evidence="2">The sequence shown here is derived from an EMBL/GenBank/DDBJ whole genome shotgun (WGS) entry which is preliminary data.</text>
</comment>
<dbReference type="EMBL" id="JBHMDM010000003">
    <property type="protein sequence ID" value="MFB9376232.1"/>
    <property type="molecule type" value="Genomic_DNA"/>
</dbReference>
<dbReference type="SUPFAM" id="SSF88697">
    <property type="entry name" value="PUA domain-like"/>
    <property type="match status" value="1"/>
</dbReference>
<keyword evidence="3" id="KW-1185">Reference proteome</keyword>
<protein>
    <submittedName>
        <fullName evidence="2">EVE domain-containing protein</fullName>
    </submittedName>
</protein>
<feature type="domain" description="EVE" evidence="1">
    <location>
        <begin position="4"/>
        <end position="141"/>
    </location>
</feature>
<dbReference type="Gene3D" id="3.10.590.10">
    <property type="entry name" value="ph1033 like domains"/>
    <property type="match status" value="1"/>
</dbReference>
<proteinExistence type="predicted"/>
<evidence type="ECO:0000313" key="3">
    <source>
        <dbReference type="Proteomes" id="UP001589748"/>
    </source>
</evidence>
<evidence type="ECO:0000313" key="2">
    <source>
        <dbReference type="EMBL" id="MFB9376232.1"/>
    </source>
</evidence>
<accession>A0ABV5LQ57</accession>
<dbReference type="InterPro" id="IPR002740">
    <property type="entry name" value="EVE_domain"/>
</dbReference>
<dbReference type="Pfam" id="PF01878">
    <property type="entry name" value="EVE"/>
    <property type="match status" value="1"/>
</dbReference>
<sequence length="150" mass="16622">MSRAWLLSCNPRVWRVEEWLAEGEDAEPLTAWTVRHHRVPIAPGDDVALWVSGADRGVRALGRVTEAPFGPVLPRGRYWAEPPRTPTWMVGVEITRRFPVEPLSGEDLRADPGFAGALILRLPRAANPVALQTEEWAAIERLAGERDASG</sequence>
<evidence type="ECO:0000259" key="1">
    <source>
        <dbReference type="Pfam" id="PF01878"/>
    </source>
</evidence>
<organism evidence="2 3">
    <name type="scientific">Kineococcus gynurae</name>
    <dbReference type="NCBI Taxonomy" id="452979"/>
    <lineage>
        <taxon>Bacteria</taxon>
        <taxon>Bacillati</taxon>
        <taxon>Actinomycetota</taxon>
        <taxon>Actinomycetes</taxon>
        <taxon>Kineosporiales</taxon>
        <taxon>Kineosporiaceae</taxon>
        <taxon>Kineococcus</taxon>
    </lineage>
</organism>
<name>A0ABV5LQ57_9ACTN</name>
<dbReference type="RefSeq" id="WP_380138647.1">
    <property type="nucleotide sequence ID" value="NZ_JBHLUI010000009.1"/>
</dbReference>
<dbReference type="Proteomes" id="UP001589748">
    <property type="component" value="Unassembled WGS sequence"/>
</dbReference>